<keyword evidence="12 26" id="KW-1133">Transmembrane helix</keyword>
<keyword evidence="9" id="KW-0597">Phosphoprotein</keyword>
<keyword evidence="14" id="KW-1015">Disulfide bond</keyword>
<evidence type="ECO:0000256" key="22">
    <source>
        <dbReference type="ARBA" id="ARBA00030092"/>
    </source>
</evidence>
<feature type="compositionally biased region" description="Polar residues" evidence="25">
    <location>
        <begin position="1757"/>
        <end position="1768"/>
    </location>
</feature>
<dbReference type="Gene3D" id="3.30.70.1040">
    <property type="entry name" value="Dystroglycan, domain 2"/>
    <property type="match status" value="1"/>
</dbReference>
<comment type="function">
    <text evidence="20">Transmembrane protein that plays important roles in connecting the extracellular matrix to the cytoskeleton. Acts as a cell adhesion receptor in both muscle and non-muscle tissues. Receptor for both DMD and UTRN and, through these interactions, scaffolds axin to the cytoskeleton. Also functions in cell adhesion-mediated signaling and implicated in cell polarity.</text>
</comment>
<evidence type="ECO:0000256" key="27">
    <source>
        <dbReference type="SAM" id="SignalP"/>
    </source>
</evidence>
<dbReference type="CDD" id="cd11303">
    <property type="entry name" value="Dystroglycan_repeat"/>
    <property type="match status" value="1"/>
</dbReference>
<comment type="function">
    <text evidence="19">The dystroglycan complex is involved in a number of processes including laminin and basement membrane assembly, sarcolemmal stability, cell survival, peripheral nerve myelination, nodal structure, cell migration, and epithelial polarization.</text>
</comment>
<dbReference type="RefSeq" id="XP_031569872.1">
    <property type="nucleotide sequence ID" value="XM_031714012.1"/>
</dbReference>
<evidence type="ECO:0000256" key="11">
    <source>
        <dbReference type="ARBA" id="ARBA00022729"/>
    </source>
</evidence>
<dbReference type="PROSITE" id="PS51699">
    <property type="entry name" value="SEA_DG"/>
    <property type="match status" value="6"/>
</dbReference>
<dbReference type="Pfam" id="PF05345">
    <property type="entry name" value="He_PIG"/>
    <property type="match status" value="1"/>
</dbReference>
<dbReference type="GO" id="GO:0043236">
    <property type="term" value="F:laminin binding"/>
    <property type="evidence" value="ECO:0007669"/>
    <property type="project" value="TreeGrafter"/>
</dbReference>
<feature type="compositionally biased region" description="Low complexity" evidence="25">
    <location>
        <begin position="1869"/>
        <end position="1887"/>
    </location>
</feature>
<evidence type="ECO:0000256" key="4">
    <source>
        <dbReference type="ARBA" id="ARBA00004251"/>
    </source>
</evidence>
<dbReference type="GO" id="GO:0005654">
    <property type="term" value="C:nucleoplasm"/>
    <property type="evidence" value="ECO:0007669"/>
    <property type="project" value="UniProtKB-SubCell"/>
</dbReference>
<feature type="chain" id="PRO_5028116436" description="Dystroglycan 1" evidence="27">
    <location>
        <begin position="19"/>
        <end position="1905"/>
    </location>
</feature>
<evidence type="ECO:0000256" key="23">
    <source>
        <dbReference type="ARBA" id="ARBA00031034"/>
    </source>
</evidence>
<organism evidence="29 30">
    <name type="scientific">Actinia tenebrosa</name>
    <name type="common">Australian red waratah sea anemone</name>
    <dbReference type="NCBI Taxonomy" id="6105"/>
    <lineage>
        <taxon>Eukaryota</taxon>
        <taxon>Metazoa</taxon>
        <taxon>Cnidaria</taxon>
        <taxon>Anthozoa</taxon>
        <taxon>Hexacorallia</taxon>
        <taxon>Actiniaria</taxon>
        <taxon>Actiniidae</taxon>
        <taxon>Actinia</taxon>
    </lineage>
</organism>
<dbReference type="GO" id="GO:0005856">
    <property type="term" value="C:cytoskeleton"/>
    <property type="evidence" value="ECO:0007669"/>
    <property type="project" value="UniProtKB-SubCell"/>
</dbReference>
<sequence>MKIETFLIVSLTVGLSVAESNKQETLNSRQRLPNIVAIVGKHFTYSLPRDSHSKYMVTEEGKKSLPKWLSFDSKNNELFGVPSWRDKGTYHLELRSTTTEHFTLYVKDLHDVATNPALRNSNITKVPLVHEAICYNGLPVAAATIIFDLHAGKLSGKDRIALLRRVAAFADVDVENLRMSLGKGHNTALNLKDVMMLTAGPGNVREAKEPGVVVSWQIGCGIDVAGTRVASLLKSSAETGAFDQALSSPVSSWHITTGFPKGPRRRTRRQVIIPLFPTPTPSKKPFIPGKVPGITATPTATIAPPASRVSKVTVIIPTPTTVMPEKTVMPNTMPLVRNAFRPISVIAGQMLRYQVPSNTFFDAEDGNTKALSLRMFSLTGGSIASSSWILLNGASQEIYGLGMTGQIGSHDFVVSAIDSGGLSGQSPLTVNVQRDTHQYNHEFTLELNIDNAAFSNNVELRLELLDKLATYFGVNADDIRAFSYGPGVVFKFRFAHVPPQPCDGAILKGLIDKFGIRSINPALVTALGSRFAFKSGSYRLLGPCTNGPVVRNGITQINAISGQALEYIVPQNTFYDIEDGYNLRLELLTEGLALLQPISWVLIDSANRKIYGLPMEDMVANHKFTLQATDSDNQKVRNQFNLDVKADSSQYNHEFTLVLNIDNVEFTRNVAKRLSLLHDIANYFKTDVKDVRVTNFGPGVTFSFRFSNVPYNDCKGRLMTLIDMFGKDGINPNFQRELQNKFPITRGTYKLLGPCKKADNTGPTVANPIRTIPDVFAGQVFTYRLPRDTFVDREDGDASKLNLKLMAFGGVKIPSSSWVLLDGPDLKLYGLPMDIQIGDHEFDLLAVDSGGLKAKDKFTIPVKRDPSRFNHVFSFLFDSFDKSIFSSNVAVRTELMEKLATHFGINLDRLRVTSYYLEPKGIRFNFQIAGIPHKECQNPELLKAINAFGKTSLTASFITALAPKFVVKTGNYTLLDVCAENVKPSIKNGILPRGRPLVTFGGRVLYYTIPADAFIDPEEGNTRNLKLRLLRPDGTPIPIDSWIRFDTDKQEFQALPLGSQVGTHRFVVEAEDSKGGKVNDTLVLNVDEDPKKYTQKFTLFLDYDNKKFNDDVKVRLSLVDILANHFKVPRENIRVVSYGDGVKFSFYIDNVPMSPCNHPRRTQVVNMFGRNRRINKDLERALSSMFPVKNIEYEALGPCHPSGNIGPILNKPIGTLQVNAGKGTIFKIPYDTFLDANEINTRYLNLKLRTENDKRIPSNSWIVFLNTQEIYMLPDKPDIGQHKYILKAFDSEKEKAEDSVTIEVMKPVPVSTEFTLDLAIPKKPFMNNVEIRIKLLDKLAKFFGVKLSDVNVLTYGPEGSGIRFKFGLSDFPPLVCNHPLVLKYADLFGIDNPTPELKRALGNEFNVKNAKVEQVGVCKPKPLNTPPRRVNDIGRLNLFDGQGLIYTIPFDAFYDKEDKSTRNLSLTLRVAEDDDDTLLPTSWILLNSTTQQIYALPMAESLGMNKFFLEARDSGGLVEYDAFEMLVEEDNSPFNHKFTLFLDHDNATFLNNVVVRLRLVQKLADYFGVNISNIRVDEYGPGPFVTFHFDHVPYSPCDIVAMNRLTDKFGVDKVNPALDAAVGPEYRVADGSYVMMPPCTGNVGAVTGARRGVWWTATLIPVIVLGILLLLLGLCLLFVMRRRRRGLSGDDRKTFIYKRKPVVFKEEYDVKENLLKQPLVLPNEKPPLPPPAYPRTPNGSAVTTPMLGEERRAYQAPSFTSSRQMSSNGSSGGMMASGGGGGGAAAGGGGMGAGSGGMGGGGGGMGAGSGGMGGGGGGMGAGSGGMGGGGGGMGAGSGGMGGGGGGAGMGGEGGGAGGAMSGGAGGGAMSASKSSSYSYSSSSNSNSARKGAYSGYRLPPAYVPP</sequence>
<accession>A0A6P8ISK5</accession>
<dbReference type="InterPro" id="IPR027468">
    <property type="entry name" value="Alpha-dystroglycan_domain_2"/>
</dbReference>
<gene>
    <name evidence="30" type="primary">LOC116304304</name>
</gene>
<feature type="transmembrane region" description="Helical" evidence="26">
    <location>
        <begin position="1653"/>
        <end position="1679"/>
    </location>
</feature>
<dbReference type="OrthoDB" id="5966794at2759"/>
<keyword evidence="11 27" id="KW-0732">Signal</keyword>
<keyword evidence="18" id="KW-0628">Postsynaptic cell membrane</keyword>
<evidence type="ECO:0000256" key="8">
    <source>
        <dbReference type="ARBA" id="ARBA00022525"/>
    </source>
</evidence>
<dbReference type="InterPro" id="IPR006644">
    <property type="entry name" value="Cadg"/>
</dbReference>
<evidence type="ECO:0000256" key="7">
    <source>
        <dbReference type="ARBA" id="ARBA00022490"/>
    </source>
</evidence>
<dbReference type="GO" id="GO:0016011">
    <property type="term" value="C:dystroglycan complex"/>
    <property type="evidence" value="ECO:0007669"/>
    <property type="project" value="TreeGrafter"/>
</dbReference>
<feature type="region of interest" description="Disordered" evidence="25">
    <location>
        <begin position="1720"/>
        <end position="1785"/>
    </location>
</feature>
<evidence type="ECO:0000256" key="21">
    <source>
        <dbReference type="ARBA" id="ARBA00026224"/>
    </source>
</evidence>
<keyword evidence="10 26" id="KW-0812">Transmembrane</keyword>
<keyword evidence="15" id="KW-0325">Glycoprotein</keyword>
<dbReference type="PANTHER" id="PTHR21559:SF21">
    <property type="entry name" value="DYSTROGLYCAN 1"/>
    <property type="match status" value="1"/>
</dbReference>
<dbReference type="InParanoid" id="A0A6P8ISK5"/>
<evidence type="ECO:0000256" key="20">
    <source>
        <dbReference type="ARBA" id="ARBA00024991"/>
    </source>
</evidence>
<evidence type="ECO:0000256" key="3">
    <source>
        <dbReference type="ARBA" id="ARBA00004245"/>
    </source>
</evidence>
<feature type="domain" description="Peptidase S72" evidence="28">
    <location>
        <begin position="650"/>
        <end position="754"/>
    </location>
</feature>
<dbReference type="PANTHER" id="PTHR21559">
    <property type="entry name" value="DYSTROGLYCAN-RELATED"/>
    <property type="match status" value="1"/>
</dbReference>
<keyword evidence="29" id="KW-1185">Reference proteome</keyword>
<name>A0A6P8ISK5_ACTTE</name>
<evidence type="ECO:0000256" key="14">
    <source>
        <dbReference type="ARBA" id="ARBA00023157"/>
    </source>
</evidence>
<keyword evidence="7" id="KW-0963">Cytoplasm</keyword>
<evidence type="ECO:0000256" key="9">
    <source>
        <dbReference type="ARBA" id="ARBA00022553"/>
    </source>
</evidence>
<evidence type="ECO:0000256" key="19">
    <source>
        <dbReference type="ARBA" id="ARBA00023567"/>
    </source>
</evidence>
<feature type="domain" description="Peptidase S72" evidence="28">
    <location>
        <begin position="1092"/>
        <end position="1198"/>
    </location>
</feature>
<dbReference type="Gene3D" id="2.60.40.10">
    <property type="entry name" value="Immunoglobulins"/>
    <property type="match status" value="7"/>
</dbReference>
<proteinExistence type="predicted"/>
<evidence type="ECO:0000313" key="29">
    <source>
        <dbReference type="Proteomes" id="UP000515163"/>
    </source>
</evidence>
<evidence type="ECO:0000256" key="15">
    <source>
        <dbReference type="ARBA" id="ARBA00023180"/>
    </source>
</evidence>
<evidence type="ECO:0000259" key="28">
    <source>
        <dbReference type="PROSITE" id="PS51699"/>
    </source>
</evidence>
<feature type="compositionally biased region" description="Gly residues" evidence="25">
    <location>
        <begin position="1846"/>
        <end position="1868"/>
    </location>
</feature>
<reference evidence="30" key="1">
    <citation type="submission" date="2025-08" db="UniProtKB">
        <authorList>
            <consortium name="RefSeq"/>
        </authorList>
    </citation>
    <scope>IDENTIFICATION</scope>
    <source>
        <tissue evidence="30">Tentacle</tissue>
    </source>
</reference>
<dbReference type="Pfam" id="PF18424">
    <property type="entry name" value="a_DG1_N2"/>
    <property type="match status" value="1"/>
</dbReference>
<dbReference type="InterPro" id="IPR013783">
    <property type="entry name" value="Ig-like_fold"/>
</dbReference>
<evidence type="ECO:0000256" key="13">
    <source>
        <dbReference type="ARBA" id="ARBA00023018"/>
    </source>
</evidence>
<evidence type="ECO:0000256" key="18">
    <source>
        <dbReference type="ARBA" id="ARBA00023257"/>
    </source>
</evidence>
<dbReference type="InterPro" id="IPR041631">
    <property type="entry name" value="Alpha_DG1_N2"/>
</dbReference>
<dbReference type="KEGG" id="aten:116304304"/>
<keyword evidence="13" id="KW-0770">Synapse</keyword>
<evidence type="ECO:0000256" key="26">
    <source>
        <dbReference type="SAM" id="Phobius"/>
    </source>
</evidence>
<evidence type="ECO:0000256" key="2">
    <source>
        <dbReference type="ARBA" id="ARBA00004239"/>
    </source>
</evidence>
<protein>
    <recommendedName>
        <fullName evidence="21">Dystroglycan 1</fullName>
    </recommendedName>
    <alternativeName>
        <fullName evidence="23">Dystroglycan</fullName>
    </alternativeName>
    <alternativeName>
        <fullName evidence="22">Dystrophin-associated glycoprotein 1</fullName>
    </alternativeName>
</protein>
<evidence type="ECO:0000256" key="6">
    <source>
        <dbReference type="ARBA" id="ARBA00022475"/>
    </source>
</evidence>
<dbReference type="GO" id="GO:0005509">
    <property type="term" value="F:calcium ion binding"/>
    <property type="evidence" value="ECO:0007669"/>
    <property type="project" value="InterPro"/>
</dbReference>
<dbReference type="InterPro" id="IPR015919">
    <property type="entry name" value="Cadherin-like_sf"/>
</dbReference>
<evidence type="ECO:0000256" key="1">
    <source>
        <dbReference type="ARBA" id="ARBA00004135"/>
    </source>
</evidence>
<dbReference type="GO" id="GO:0005576">
    <property type="term" value="C:extracellular region"/>
    <property type="evidence" value="ECO:0007669"/>
    <property type="project" value="UniProtKB-SubCell"/>
</dbReference>
<dbReference type="SUPFAM" id="SSF111006">
    <property type="entry name" value="Dystroglycan, domain 2"/>
    <property type="match status" value="1"/>
</dbReference>
<dbReference type="GO" id="GO:0042383">
    <property type="term" value="C:sarcolemma"/>
    <property type="evidence" value="ECO:0007669"/>
    <property type="project" value="UniProtKB-SubCell"/>
</dbReference>
<dbReference type="Pfam" id="PF05454">
    <property type="entry name" value="DAG1"/>
    <property type="match status" value="1"/>
</dbReference>
<dbReference type="GO" id="GO:0045211">
    <property type="term" value="C:postsynaptic membrane"/>
    <property type="evidence" value="ECO:0007669"/>
    <property type="project" value="UniProtKB-SubCell"/>
</dbReference>
<dbReference type="SMART" id="SM00736">
    <property type="entry name" value="CADG"/>
    <property type="match status" value="7"/>
</dbReference>
<feature type="signal peptide" evidence="27">
    <location>
        <begin position="1"/>
        <end position="18"/>
    </location>
</feature>
<feature type="compositionally biased region" description="Gly residues" evidence="25">
    <location>
        <begin position="1770"/>
        <end position="1785"/>
    </location>
</feature>
<keyword evidence="16" id="KW-0206">Cytoskeleton</keyword>
<keyword evidence="26" id="KW-0472">Membrane</keyword>
<evidence type="ECO:0000256" key="25">
    <source>
        <dbReference type="SAM" id="MobiDB-lite"/>
    </source>
</evidence>
<evidence type="ECO:0000313" key="30">
    <source>
        <dbReference type="RefSeq" id="XP_031569872.1"/>
    </source>
</evidence>
<evidence type="ECO:0000256" key="16">
    <source>
        <dbReference type="ARBA" id="ARBA00023212"/>
    </source>
</evidence>
<comment type="subcellular location">
    <subcellularLocation>
        <location evidence="1">Cell membrane</location>
        <location evidence="1">Sarcolemma</location>
    </subcellularLocation>
    <subcellularLocation>
        <location evidence="4">Cell membrane</location>
        <topology evidence="4">Single-pass type I membrane protein</topology>
    </subcellularLocation>
    <subcellularLocation>
        <location evidence="3">Cytoplasm</location>
        <location evidence="3">Cytoskeleton</location>
    </subcellularLocation>
    <subcellularLocation>
        <location evidence="5">Nucleus</location>
        <location evidence="5">Nucleoplasm</location>
    </subcellularLocation>
    <subcellularLocation>
        <location evidence="24">Postsynaptic cell membrane</location>
    </subcellularLocation>
    <subcellularLocation>
        <location evidence="2">Secreted</location>
        <location evidence="2">Extracellular space</location>
    </subcellularLocation>
</comment>
<dbReference type="SUPFAM" id="SSF49313">
    <property type="entry name" value="Cadherin-like"/>
    <property type="match status" value="7"/>
</dbReference>
<feature type="domain" description="Peptidase S72" evidence="28">
    <location>
        <begin position="1309"/>
        <end position="1417"/>
    </location>
</feature>
<dbReference type="GO" id="GO:0021675">
    <property type="term" value="P:nerve development"/>
    <property type="evidence" value="ECO:0007669"/>
    <property type="project" value="TreeGrafter"/>
</dbReference>
<evidence type="ECO:0000256" key="5">
    <source>
        <dbReference type="ARBA" id="ARBA00004642"/>
    </source>
</evidence>
<dbReference type="GeneID" id="116304304"/>
<feature type="domain" description="Peptidase S72" evidence="28">
    <location>
        <begin position="438"/>
        <end position="543"/>
    </location>
</feature>
<dbReference type="InterPro" id="IPR030398">
    <property type="entry name" value="SEA_DG_dom"/>
</dbReference>
<dbReference type="InterPro" id="IPR008465">
    <property type="entry name" value="DAG1_C"/>
</dbReference>
<dbReference type="GO" id="GO:0007411">
    <property type="term" value="P:axon guidance"/>
    <property type="evidence" value="ECO:0007669"/>
    <property type="project" value="TreeGrafter"/>
</dbReference>
<evidence type="ECO:0000256" key="12">
    <source>
        <dbReference type="ARBA" id="ARBA00022989"/>
    </source>
</evidence>
<evidence type="ECO:0000256" key="17">
    <source>
        <dbReference type="ARBA" id="ARBA00023242"/>
    </source>
</evidence>
<keyword evidence="17" id="KW-0539">Nucleus</keyword>
<keyword evidence="8" id="KW-0964">Secreted</keyword>
<evidence type="ECO:0000256" key="24">
    <source>
        <dbReference type="ARBA" id="ARBA00034100"/>
    </source>
</evidence>
<dbReference type="Proteomes" id="UP000515163">
    <property type="component" value="Unplaced"/>
</dbReference>
<keyword evidence="6" id="KW-1003">Cell membrane</keyword>
<feature type="domain" description="Peptidase S72" evidence="28">
    <location>
        <begin position="1533"/>
        <end position="1638"/>
    </location>
</feature>
<dbReference type="GO" id="GO:0002009">
    <property type="term" value="P:morphogenesis of an epithelium"/>
    <property type="evidence" value="ECO:0007669"/>
    <property type="project" value="TreeGrafter"/>
</dbReference>
<feature type="domain" description="Peptidase S72" evidence="28">
    <location>
        <begin position="868"/>
        <end position="977"/>
    </location>
</feature>
<feature type="compositionally biased region" description="Pro residues" evidence="25">
    <location>
        <begin position="1724"/>
        <end position="1734"/>
    </location>
</feature>
<feature type="region of interest" description="Disordered" evidence="25">
    <location>
        <begin position="1846"/>
        <end position="1905"/>
    </location>
</feature>
<evidence type="ECO:0000256" key="10">
    <source>
        <dbReference type="ARBA" id="ARBA00022692"/>
    </source>
</evidence>